<reference evidence="1" key="3">
    <citation type="submission" date="2022-06" db="UniProtKB">
        <authorList>
            <consortium name="EnsemblPlants"/>
        </authorList>
    </citation>
    <scope>IDENTIFICATION</scope>
</reference>
<protein>
    <submittedName>
        <fullName evidence="1">Uncharacterized protein</fullName>
    </submittedName>
</protein>
<name>A0A8R7QSY0_TRIUA</name>
<dbReference type="AlphaFoldDB" id="A0A8R7QSY0"/>
<dbReference type="EnsemblPlants" id="TuG1812G0600002162.01.T01">
    <property type="protein sequence ID" value="TuG1812G0600002162.01.T01.cds437539"/>
    <property type="gene ID" value="TuG1812G0600002162.01"/>
</dbReference>
<organism evidence="1 2">
    <name type="scientific">Triticum urartu</name>
    <name type="common">Red wild einkorn</name>
    <name type="synonym">Crithodium urartu</name>
    <dbReference type="NCBI Taxonomy" id="4572"/>
    <lineage>
        <taxon>Eukaryota</taxon>
        <taxon>Viridiplantae</taxon>
        <taxon>Streptophyta</taxon>
        <taxon>Embryophyta</taxon>
        <taxon>Tracheophyta</taxon>
        <taxon>Spermatophyta</taxon>
        <taxon>Magnoliopsida</taxon>
        <taxon>Liliopsida</taxon>
        <taxon>Poales</taxon>
        <taxon>Poaceae</taxon>
        <taxon>BOP clade</taxon>
        <taxon>Pooideae</taxon>
        <taxon>Triticodae</taxon>
        <taxon>Triticeae</taxon>
        <taxon>Triticinae</taxon>
        <taxon>Triticum</taxon>
    </lineage>
</organism>
<dbReference type="Proteomes" id="UP000015106">
    <property type="component" value="Chromosome 6"/>
</dbReference>
<sequence length="121" mass="13188">MHQRHPDRPRYPTAHGIRPCADAEYSSKLDSEAISLSLSPPLRLPLLPPPLLLLLVLLLSSLSLDNIMTSAPALHPHPTQLDARTGGVMPPLALGRGDGVLPMYTSTCSSQTWLRRLPVNE</sequence>
<reference evidence="1" key="2">
    <citation type="submission" date="2018-03" db="EMBL/GenBank/DDBJ databases">
        <title>The Triticum urartu genome reveals the dynamic nature of wheat genome evolution.</title>
        <authorList>
            <person name="Ling H."/>
            <person name="Ma B."/>
            <person name="Shi X."/>
            <person name="Liu H."/>
            <person name="Dong L."/>
            <person name="Sun H."/>
            <person name="Cao Y."/>
            <person name="Gao Q."/>
            <person name="Zheng S."/>
            <person name="Li Y."/>
            <person name="Yu Y."/>
            <person name="Du H."/>
            <person name="Qi M."/>
            <person name="Li Y."/>
            <person name="Yu H."/>
            <person name="Cui Y."/>
            <person name="Wang N."/>
            <person name="Chen C."/>
            <person name="Wu H."/>
            <person name="Zhao Y."/>
            <person name="Zhang J."/>
            <person name="Li Y."/>
            <person name="Zhou W."/>
            <person name="Zhang B."/>
            <person name="Hu W."/>
            <person name="Eijk M."/>
            <person name="Tang J."/>
            <person name="Witsenboer H."/>
            <person name="Zhao S."/>
            <person name="Li Z."/>
            <person name="Zhang A."/>
            <person name="Wang D."/>
            <person name="Liang C."/>
        </authorList>
    </citation>
    <scope>NUCLEOTIDE SEQUENCE [LARGE SCALE GENOMIC DNA]</scope>
    <source>
        <strain evidence="1">cv. G1812</strain>
    </source>
</reference>
<accession>A0A8R7QSY0</accession>
<keyword evidence="2" id="KW-1185">Reference proteome</keyword>
<reference evidence="2" key="1">
    <citation type="journal article" date="2013" name="Nature">
        <title>Draft genome of the wheat A-genome progenitor Triticum urartu.</title>
        <authorList>
            <person name="Ling H.Q."/>
            <person name="Zhao S."/>
            <person name="Liu D."/>
            <person name="Wang J."/>
            <person name="Sun H."/>
            <person name="Zhang C."/>
            <person name="Fan H."/>
            <person name="Li D."/>
            <person name="Dong L."/>
            <person name="Tao Y."/>
            <person name="Gao C."/>
            <person name="Wu H."/>
            <person name="Li Y."/>
            <person name="Cui Y."/>
            <person name="Guo X."/>
            <person name="Zheng S."/>
            <person name="Wang B."/>
            <person name="Yu K."/>
            <person name="Liang Q."/>
            <person name="Yang W."/>
            <person name="Lou X."/>
            <person name="Chen J."/>
            <person name="Feng M."/>
            <person name="Jian J."/>
            <person name="Zhang X."/>
            <person name="Luo G."/>
            <person name="Jiang Y."/>
            <person name="Liu J."/>
            <person name="Wang Z."/>
            <person name="Sha Y."/>
            <person name="Zhang B."/>
            <person name="Wu H."/>
            <person name="Tang D."/>
            <person name="Shen Q."/>
            <person name="Xue P."/>
            <person name="Zou S."/>
            <person name="Wang X."/>
            <person name="Liu X."/>
            <person name="Wang F."/>
            <person name="Yang Y."/>
            <person name="An X."/>
            <person name="Dong Z."/>
            <person name="Zhang K."/>
            <person name="Zhang X."/>
            <person name="Luo M.C."/>
            <person name="Dvorak J."/>
            <person name="Tong Y."/>
            <person name="Wang J."/>
            <person name="Yang H."/>
            <person name="Li Z."/>
            <person name="Wang D."/>
            <person name="Zhang A."/>
            <person name="Wang J."/>
        </authorList>
    </citation>
    <scope>NUCLEOTIDE SEQUENCE</scope>
    <source>
        <strain evidence="2">cv. G1812</strain>
    </source>
</reference>
<evidence type="ECO:0000313" key="1">
    <source>
        <dbReference type="EnsemblPlants" id="TuG1812G0600002162.01.T01.cds437539"/>
    </source>
</evidence>
<evidence type="ECO:0000313" key="2">
    <source>
        <dbReference type="Proteomes" id="UP000015106"/>
    </source>
</evidence>
<dbReference type="Gramene" id="TuG1812G0600002162.01.T01">
    <property type="protein sequence ID" value="TuG1812G0600002162.01.T01.cds437539"/>
    <property type="gene ID" value="TuG1812G0600002162.01"/>
</dbReference>
<proteinExistence type="predicted"/>